<sequence length="99" mass="11423">MSNTVSPARSTSSEVRVMIKNPLVNITQYHFPFSAAQYSHGDQADVTVLRFWLFLDKSCLSRIKHPKSECFDRNCGHVIPRWISSRDCIRRKVGQAEIR</sequence>
<evidence type="ECO:0000313" key="1">
    <source>
        <dbReference type="EMBL" id="KRX92842.1"/>
    </source>
</evidence>
<proteinExistence type="predicted"/>
<accession>A0A0V0XY77</accession>
<evidence type="ECO:0000313" key="2">
    <source>
        <dbReference type="Proteomes" id="UP000054815"/>
    </source>
</evidence>
<protein>
    <submittedName>
        <fullName evidence="1">Uncharacterized protein</fullName>
    </submittedName>
</protein>
<reference evidence="1 2" key="1">
    <citation type="submission" date="2015-01" db="EMBL/GenBank/DDBJ databases">
        <title>Evolution of Trichinella species and genotypes.</title>
        <authorList>
            <person name="Korhonen P.K."/>
            <person name="Edoardo P."/>
            <person name="Giuseppe L.R."/>
            <person name="Gasser R.B."/>
        </authorList>
    </citation>
    <scope>NUCLEOTIDE SEQUENCE [LARGE SCALE GENOMIC DNA]</scope>
    <source>
        <strain evidence="1">ISS141</strain>
    </source>
</reference>
<dbReference type="Proteomes" id="UP000054815">
    <property type="component" value="Unassembled WGS sequence"/>
</dbReference>
<name>A0A0V0XY77_TRIPS</name>
<gene>
    <name evidence="1" type="ORF">T4E_1776</name>
</gene>
<comment type="caution">
    <text evidence="1">The sequence shown here is derived from an EMBL/GenBank/DDBJ whole genome shotgun (WGS) entry which is preliminary data.</text>
</comment>
<dbReference type="EMBL" id="JYDU01000101">
    <property type="protein sequence ID" value="KRX92842.1"/>
    <property type="molecule type" value="Genomic_DNA"/>
</dbReference>
<organism evidence="1 2">
    <name type="scientific">Trichinella pseudospiralis</name>
    <name type="common">Parasitic roundworm</name>
    <dbReference type="NCBI Taxonomy" id="6337"/>
    <lineage>
        <taxon>Eukaryota</taxon>
        <taxon>Metazoa</taxon>
        <taxon>Ecdysozoa</taxon>
        <taxon>Nematoda</taxon>
        <taxon>Enoplea</taxon>
        <taxon>Dorylaimia</taxon>
        <taxon>Trichinellida</taxon>
        <taxon>Trichinellidae</taxon>
        <taxon>Trichinella</taxon>
    </lineage>
</organism>
<dbReference type="AlphaFoldDB" id="A0A0V0XY77"/>